<evidence type="ECO:0000313" key="2">
    <source>
        <dbReference type="EMBL" id="UYQ73464.1"/>
    </source>
</evidence>
<dbReference type="InterPro" id="IPR026001">
    <property type="entry name" value="Abi-like_C"/>
</dbReference>
<proteinExistence type="predicted"/>
<keyword evidence="3" id="KW-1185">Reference proteome</keyword>
<protein>
    <submittedName>
        <fullName evidence="2">Abortive infection family protein</fullName>
    </submittedName>
</protein>
<accession>A0ABY6IVL7</accession>
<dbReference type="EMBL" id="CP107716">
    <property type="protein sequence ID" value="UYQ73464.1"/>
    <property type="molecule type" value="Genomic_DNA"/>
</dbReference>
<name>A0ABY6IVL7_9HYPH</name>
<evidence type="ECO:0000259" key="1">
    <source>
        <dbReference type="Pfam" id="PF14355"/>
    </source>
</evidence>
<reference evidence="2" key="1">
    <citation type="submission" date="2022-10" db="EMBL/GenBank/DDBJ databases">
        <title>YIM 151497 complete genome.</title>
        <authorList>
            <person name="Chen X."/>
        </authorList>
    </citation>
    <scope>NUCLEOTIDE SEQUENCE</scope>
    <source>
        <strain evidence="2">YIM 151497</strain>
    </source>
</reference>
<organism evidence="2 3">
    <name type="scientific">Pelagibacterium flavum</name>
    <dbReference type="NCBI Taxonomy" id="2984530"/>
    <lineage>
        <taxon>Bacteria</taxon>
        <taxon>Pseudomonadati</taxon>
        <taxon>Pseudomonadota</taxon>
        <taxon>Alphaproteobacteria</taxon>
        <taxon>Hyphomicrobiales</taxon>
        <taxon>Devosiaceae</taxon>
        <taxon>Pelagibacterium</taxon>
    </lineage>
</organism>
<dbReference type="Pfam" id="PF14355">
    <property type="entry name" value="Abi_C"/>
    <property type="match status" value="1"/>
</dbReference>
<dbReference type="Proteomes" id="UP001163882">
    <property type="component" value="Chromosome"/>
</dbReference>
<evidence type="ECO:0000313" key="3">
    <source>
        <dbReference type="Proteomes" id="UP001163882"/>
    </source>
</evidence>
<sequence length="295" mass="32111">MRIDISGHTIEALAQVISGGPSGFGEPIGIYRTAYELKSWFAAFGLDLDEGPSRVSSVRSTLSRVFLSHWDDELSQRIIERAADPRDFLGDPVRQRAVVDHLNERLEFDGLKLEFDGKRVRLVELEQHSGAVVALTEKVEAIGFDTVKRDVDRALAAATSDPEDAVTAACSIVESVCRSILVDLQGGLPAKRDLSGLYRAVQEPLGLSPTKDGIPDEIAEDVRNALSGLVTAVRSIGALRTHGGDAHGREKGFRRVDTRIARLAVYSASAIALFLIETWEMKHPGEKLARAISSD</sequence>
<dbReference type="RefSeq" id="WP_264227047.1">
    <property type="nucleotide sequence ID" value="NZ_CP107716.1"/>
</dbReference>
<gene>
    <name evidence="2" type="ORF">OF122_06830</name>
</gene>
<feature type="domain" description="Abortive infection protein-like C-terminal" evidence="1">
    <location>
        <begin position="197"/>
        <end position="277"/>
    </location>
</feature>